<name>A0ACC2CJJ8_DIPCM</name>
<accession>A0ACC2CJJ8</accession>
<keyword evidence="2" id="KW-1185">Reference proteome</keyword>
<reference evidence="2" key="1">
    <citation type="journal article" date="2024" name="Proc. Natl. Acad. Sci. U.S.A.">
        <title>Extraordinary preservation of gene collinearity over three hundred million years revealed in homosporous lycophytes.</title>
        <authorList>
            <person name="Li C."/>
            <person name="Wickell D."/>
            <person name="Kuo L.Y."/>
            <person name="Chen X."/>
            <person name="Nie B."/>
            <person name="Liao X."/>
            <person name="Peng D."/>
            <person name="Ji J."/>
            <person name="Jenkins J."/>
            <person name="Williams M."/>
            <person name="Shu S."/>
            <person name="Plott C."/>
            <person name="Barry K."/>
            <person name="Rajasekar S."/>
            <person name="Grimwood J."/>
            <person name="Han X."/>
            <person name="Sun S."/>
            <person name="Hou Z."/>
            <person name="He W."/>
            <person name="Dai G."/>
            <person name="Sun C."/>
            <person name="Schmutz J."/>
            <person name="Leebens-Mack J.H."/>
            <person name="Li F.W."/>
            <person name="Wang L."/>
        </authorList>
    </citation>
    <scope>NUCLEOTIDE SEQUENCE [LARGE SCALE GENOMIC DNA]</scope>
    <source>
        <strain evidence="2">cv. PW_Plant_1</strain>
    </source>
</reference>
<organism evidence="1 2">
    <name type="scientific">Diphasiastrum complanatum</name>
    <name type="common">Issler's clubmoss</name>
    <name type="synonym">Lycopodium complanatum</name>
    <dbReference type="NCBI Taxonomy" id="34168"/>
    <lineage>
        <taxon>Eukaryota</taxon>
        <taxon>Viridiplantae</taxon>
        <taxon>Streptophyta</taxon>
        <taxon>Embryophyta</taxon>
        <taxon>Tracheophyta</taxon>
        <taxon>Lycopodiopsida</taxon>
        <taxon>Lycopodiales</taxon>
        <taxon>Lycopodiaceae</taxon>
        <taxon>Lycopodioideae</taxon>
        <taxon>Diphasiastrum</taxon>
    </lineage>
</organism>
<comment type="caution">
    <text evidence="1">The sequence shown here is derived from an EMBL/GenBank/DDBJ whole genome shotgun (WGS) entry which is preliminary data.</text>
</comment>
<sequence>MLHSLLSLQLLQLLSQLDHILLQLPTLVQHILLCQLPPEVPLLEELGMLHLLRALFRVVHPRSRLCLDPPIHLAIFAATHPLPASRTLYPPRQDIPSTYPPHPDDEPHLGEDEAFMDPSEGDASVRPPARPAPIPEPPAPAPHAAPPSHAPPTHPCHQTASGTIPPHASRSTSRTPTSTHTHRQRTLGEAVAPRLQREA</sequence>
<gene>
    <name evidence="1" type="ORF">O6H91_10G092800</name>
</gene>
<evidence type="ECO:0000313" key="1">
    <source>
        <dbReference type="EMBL" id="KAJ7542163.1"/>
    </source>
</evidence>
<evidence type="ECO:0000313" key="2">
    <source>
        <dbReference type="Proteomes" id="UP001162992"/>
    </source>
</evidence>
<dbReference type="Proteomes" id="UP001162992">
    <property type="component" value="Chromosome 10"/>
</dbReference>
<dbReference type="EMBL" id="CM055101">
    <property type="protein sequence ID" value="KAJ7542163.1"/>
    <property type="molecule type" value="Genomic_DNA"/>
</dbReference>
<protein>
    <submittedName>
        <fullName evidence="1">Uncharacterized protein</fullName>
    </submittedName>
</protein>
<proteinExistence type="predicted"/>